<evidence type="ECO:0000313" key="3">
    <source>
        <dbReference type="EMBL" id="MCC9632229.1"/>
    </source>
</evidence>
<accession>A0A9X1MTC1</accession>
<dbReference type="RefSeq" id="WP_230225085.1">
    <property type="nucleotide sequence ID" value="NZ_JAJKFT010000010.1"/>
</dbReference>
<dbReference type="PROSITE" id="PS50975">
    <property type="entry name" value="ATP_GRASP"/>
    <property type="match status" value="1"/>
</dbReference>
<name>A0A9X1MTC1_9BACT</name>
<dbReference type="PIRSF" id="PIRSF016766">
    <property type="entry name" value="UCP016766_ATPgrasp"/>
    <property type="match status" value="1"/>
</dbReference>
<reference evidence="3" key="1">
    <citation type="submission" date="2021-11" db="EMBL/GenBank/DDBJ databases">
        <title>Genome sequence.</title>
        <authorList>
            <person name="Sun Q."/>
        </authorList>
    </citation>
    <scope>NUCLEOTIDE SEQUENCE</scope>
    <source>
        <strain evidence="3">JC732</strain>
    </source>
</reference>
<keyword evidence="4" id="KW-1185">Reference proteome</keyword>
<keyword evidence="1" id="KW-0067">ATP-binding</keyword>
<dbReference type="InterPro" id="IPR011761">
    <property type="entry name" value="ATP-grasp"/>
</dbReference>
<gene>
    <name evidence="3" type="ORF">LOC68_27870</name>
</gene>
<dbReference type="GO" id="GO:0005524">
    <property type="term" value="F:ATP binding"/>
    <property type="evidence" value="ECO:0007669"/>
    <property type="project" value="UniProtKB-UniRule"/>
</dbReference>
<dbReference type="GO" id="GO:0046872">
    <property type="term" value="F:metal ion binding"/>
    <property type="evidence" value="ECO:0007669"/>
    <property type="project" value="InterPro"/>
</dbReference>
<sequence>MTRVFVYEFITAGGLYAMPGAPEPSGSLLEEGTLMRSAVVDDFLKAGVSVSLFRDHRLPAFEHVGCDETVIDSSEAEKAAFATACNEANAVLVIAPEFGALLLERVLWAEAGRARLISPGSDFTAIAGDKWNTYRRWTRAGVPTPDTWLEGRFSSASVDKSRRFVRKPRDGAGSQEIDFYESPEKFGGSSEAIIQTFCEGLHASCALLGDGKRIICLPPGTQKIDPGNGFQYRGGCWPLAGDLAERAQTLARRAATALPPFRGYIGVDMILGAKDGDDFAIEINPRLTTSYFGLRHLCRGNLSAAMLAFASGDAIRLEFSGEEYELDL</sequence>
<dbReference type="InterPro" id="IPR040803">
    <property type="entry name" value="MfnD_preATP-grasp"/>
</dbReference>
<evidence type="ECO:0000313" key="4">
    <source>
        <dbReference type="Proteomes" id="UP001139103"/>
    </source>
</evidence>
<dbReference type="Pfam" id="PF18301">
    <property type="entry name" value="preATP-grasp_3"/>
    <property type="match status" value="1"/>
</dbReference>
<dbReference type="AlphaFoldDB" id="A0A9X1MTC1"/>
<dbReference type="Gene3D" id="3.30.470.20">
    <property type="entry name" value="ATP-grasp fold, B domain"/>
    <property type="match status" value="1"/>
</dbReference>
<evidence type="ECO:0000256" key="1">
    <source>
        <dbReference type="PROSITE-ProRule" id="PRU00409"/>
    </source>
</evidence>
<organism evidence="3 4">
    <name type="scientific">Blastopirellula sediminis</name>
    <dbReference type="NCBI Taxonomy" id="2894196"/>
    <lineage>
        <taxon>Bacteria</taxon>
        <taxon>Pseudomonadati</taxon>
        <taxon>Planctomycetota</taxon>
        <taxon>Planctomycetia</taxon>
        <taxon>Pirellulales</taxon>
        <taxon>Pirellulaceae</taxon>
        <taxon>Blastopirellula</taxon>
    </lineage>
</organism>
<dbReference type="Pfam" id="PF02655">
    <property type="entry name" value="ATP-grasp_3"/>
    <property type="match status" value="1"/>
</dbReference>
<dbReference type="Gene3D" id="3.40.50.11770">
    <property type="match status" value="1"/>
</dbReference>
<comment type="caution">
    <text evidence="3">The sequence shown here is derived from an EMBL/GenBank/DDBJ whole genome shotgun (WGS) entry which is preliminary data.</text>
</comment>
<dbReference type="InterPro" id="IPR024710">
    <property type="entry name" value="MfnD"/>
</dbReference>
<dbReference type="InterPro" id="IPR003806">
    <property type="entry name" value="ATP-grasp_PylC-type"/>
</dbReference>
<dbReference type="EMBL" id="JAJKFT010000010">
    <property type="protein sequence ID" value="MCC9632229.1"/>
    <property type="molecule type" value="Genomic_DNA"/>
</dbReference>
<dbReference type="Proteomes" id="UP001139103">
    <property type="component" value="Unassembled WGS sequence"/>
</dbReference>
<dbReference type="SUPFAM" id="SSF56059">
    <property type="entry name" value="Glutathione synthetase ATP-binding domain-like"/>
    <property type="match status" value="1"/>
</dbReference>
<feature type="domain" description="ATP-grasp" evidence="2">
    <location>
        <begin position="134"/>
        <end position="311"/>
    </location>
</feature>
<proteinExistence type="predicted"/>
<protein>
    <submittedName>
        <fullName evidence="3">ATP-grasp domain-containing protein</fullName>
    </submittedName>
</protein>
<keyword evidence="1" id="KW-0547">Nucleotide-binding</keyword>
<evidence type="ECO:0000259" key="2">
    <source>
        <dbReference type="PROSITE" id="PS50975"/>
    </source>
</evidence>